<proteinExistence type="predicted"/>
<keyword evidence="2" id="KW-0812">Transmembrane</keyword>
<evidence type="ECO:0000256" key="2">
    <source>
        <dbReference type="SAM" id="Phobius"/>
    </source>
</evidence>
<accession>A0AAF0C6U0</accession>
<dbReference type="EMBL" id="CP059736">
    <property type="protein sequence ID" value="WDE02159.1"/>
    <property type="molecule type" value="Genomic_DNA"/>
</dbReference>
<feature type="coiled-coil region" evidence="1">
    <location>
        <begin position="81"/>
        <end position="108"/>
    </location>
</feature>
<keyword evidence="2" id="KW-1133">Transmembrane helix</keyword>
<name>A0AAF0C6U0_9GAMM</name>
<dbReference type="RefSeq" id="WP_044831018.1">
    <property type="nucleotide sequence ID" value="NZ_CP059736.1"/>
</dbReference>
<dbReference type="KEGG" id="tact:SG35_030860"/>
<evidence type="ECO:0000256" key="1">
    <source>
        <dbReference type="SAM" id="Coils"/>
    </source>
</evidence>
<evidence type="ECO:0000313" key="4">
    <source>
        <dbReference type="Proteomes" id="UP000032568"/>
    </source>
</evidence>
<keyword evidence="2" id="KW-0472">Membrane</keyword>
<gene>
    <name evidence="3" type="ORF">SG35_030860</name>
</gene>
<reference evidence="3 4" key="2">
    <citation type="journal article" date="2022" name="Mar. Drugs">
        <title>Bioassay-Guided Fractionation Leads to the Detection of Cholic Acid Generated by the Rare Thalassomonas sp.</title>
        <authorList>
            <person name="Pheiffer F."/>
            <person name="Schneider Y.K."/>
            <person name="Hansen E.H."/>
            <person name="Andersen J.H."/>
            <person name="Isaksson J."/>
            <person name="Busche T."/>
            <person name="R C."/>
            <person name="Kalinowski J."/>
            <person name="Zyl L.V."/>
            <person name="Trindade M."/>
        </authorList>
    </citation>
    <scope>NUCLEOTIDE SEQUENCE [LARGE SCALE GENOMIC DNA]</scope>
    <source>
        <strain evidence="3 4">A5K-106</strain>
    </source>
</reference>
<dbReference type="Proteomes" id="UP000032568">
    <property type="component" value="Chromosome pTact"/>
</dbReference>
<organism evidence="3 4">
    <name type="scientific">Thalassomonas actiniarum</name>
    <dbReference type="NCBI Taxonomy" id="485447"/>
    <lineage>
        <taxon>Bacteria</taxon>
        <taxon>Pseudomonadati</taxon>
        <taxon>Pseudomonadota</taxon>
        <taxon>Gammaproteobacteria</taxon>
        <taxon>Alteromonadales</taxon>
        <taxon>Colwelliaceae</taxon>
        <taxon>Thalassomonas</taxon>
    </lineage>
</organism>
<dbReference type="AlphaFoldDB" id="A0AAF0C6U0"/>
<feature type="transmembrane region" description="Helical" evidence="2">
    <location>
        <begin position="6"/>
        <end position="26"/>
    </location>
</feature>
<reference evidence="3 4" key="1">
    <citation type="journal article" date="2015" name="Genome Announc.">
        <title>Draft Genome Sequences of Marine Isolates of Thalassomonas viridans and Thalassomonas actiniarum.</title>
        <authorList>
            <person name="Olonade I."/>
            <person name="van Zyl L.J."/>
            <person name="Trindade M."/>
        </authorList>
    </citation>
    <scope>NUCLEOTIDE SEQUENCE [LARGE SCALE GENOMIC DNA]</scope>
    <source>
        <strain evidence="3 4">A5K-106</strain>
    </source>
</reference>
<evidence type="ECO:0000313" key="3">
    <source>
        <dbReference type="EMBL" id="WDE02159.1"/>
    </source>
</evidence>
<keyword evidence="4" id="KW-1185">Reference proteome</keyword>
<protein>
    <submittedName>
        <fullName evidence="3">Uncharacterized protein</fullName>
    </submittedName>
</protein>
<sequence>MLTKHIYILGICAAALIIMLIIAATSRQSDLAPAKMAIHPITSPAIERQTTDANTLLTIENALTAIQDAIPALKDVVEQNQLANEKRIKTLEQNIQQLQSTLQHTGDTTEQSLISEPQVFSPEHEQALAKERAQAQVATFDHALDQEVRDEGWAAEMENMISFASQRELYQGSTITSPSCKSTFCRFEASHDDIGSKDNFELIRRELPNSYHMQHFDLGGGSSRTVMYIIRQGEEMNNVIFNTLNPGAE</sequence>
<keyword evidence="1" id="KW-0175">Coiled coil</keyword>